<evidence type="ECO:0000313" key="13">
    <source>
        <dbReference type="Proteomes" id="UP001314169"/>
    </source>
</evidence>
<reference evidence="12" key="1">
    <citation type="submission" date="2023-12" db="EMBL/GenBank/DDBJ databases">
        <authorList>
            <person name="Brown T."/>
        </authorList>
    </citation>
    <scope>NUCLEOTIDE SEQUENCE</scope>
</reference>
<evidence type="ECO:0000256" key="2">
    <source>
        <dbReference type="ARBA" id="ARBA00022692"/>
    </source>
</evidence>
<evidence type="ECO:0000256" key="1">
    <source>
        <dbReference type="ARBA" id="ARBA00004479"/>
    </source>
</evidence>
<evidence type="ECO:0000256" key="4">
    <source>
        <dbReference type="ARBA" id="ARBA00022989"/>
    </source>
</evidence>
<keyword evidence="2 10" id="KW-0812">Transmembrane</keyword>
<sequence>MWAPPAWAGACADTATAARWRCVWLVLAVLVAALGLLTAGVSALEVITPKEIYVVYGTQGVLSCKFKSNITTGQETTVSWSFQPIESNTTVSFFHFVDGHFVIVGNDPLFTDRVTWAGDLLNKDASIKIQNMQYDHSGYFICDIKNPPDIVSKPGYILLYVVDKEVPAPPTTPRTQPPPPGTPLTRRPPLDLISQVMGIAASVILGLLLFAIFITLVLVHKETLPSG</sequence>
<evidence type="ECO:0000256" key="5">
    <source>
        <dbReference type="ARBA" id="ARBA00023136"/>
    </source>
</evidence>
<keyword evidence="13" id="KW-1185">Reference proteome</keyword>
<gene>
    <name evidence="12" type="ORF">MPIPNATIZW_LOCUS9957</name>
</gene>
<evidence type="ECO:0000313" key="12">
    <source>
        <dbReference type="EMBL" id="CAK6441651.1"/>
    </source>
</evidence>
<feature type="domain" description="Ig-like" evidence="11">
    <location>
        <begin position="42"/>
        <end position="152"/>
    </location>
</feature>
<evidence type="ECO:0000259" key="11">
    <source>
        <dbReference type="PROSITE" id="PS50835"/>
    </source>
</evidence>
<comment type="subcellular location">
    <subcellularLocation>
        <location evidence="1">Membrane</location>
        <topology evidence="1">Single-pass type I membrane protein</topology>
    </subcellularLocation>
</comment>
<keyword evidence="7" id="KW-0325">Glycoprotein</keyword>
<dbReference type="InterPro" id="IPR000920">
    <property type="entry name" value="Myelin_P0-rel"/>
</dbReference>
<evidence type="ECO:0000256" key="10">
    <source>
        <dbReference type="SAM" id="Phobius"/>
    </source>
</evidence>
<evidence type="ECO:0000256" key="8">
    <source>
        <dbReference type="ARBA" id="ARBA00023319"/>
    </source>
</evidence>
<keyword evidence="5 10" id="KW-0472">Membrane</keyword>
<dbReference type="PRINTS" id="PR00213">
    <property type="entry name" value="MYELINP0"/>
</dbReference>
<name>A0ABN9ZTS0_PIPNA</name>
<protein>
    <recommendedName>
        <fullName evidence="11">Ig-like domain-containing protein</fullName>
    </recommendedName>
</protein>
<dbReference type="PROSITE" id="PS50835">
    <property type="entry name" value="IG_LIKE"/>
    <property type="match status" value="1"/>
</dbReference>
<dbReference type="EMBL" id="OY882859">
    <property type="protein sequence ID" value="CAK6441651.1"/>
    <property type="molecule type" value="Genomic_DNA"/>
</dbReference>
<keyword evidence="3" id="KW-0732">Signal</keyword>
<keyword evidence="4 10" id="KW-1133">Transmembrane helix</keyword>
<keyword evidence="8" id="KW-0393">Immunoglobulin domain</keyword>
<dbReference type="InterPro" id="IPR013783">
    <property type="entry name" value="Ig-like_fold"/>
</dbReference>
<feature type="region of interest" description="Disordered" evidence="9">
    <location>
        <begin position="168"/>
        <end position="187"/>
    </location>
</feature>
<evidence type="ECO:0000256" key="9">
    <source>
        <dbReference type="SAM" id="MobiDB-lite"/>
    </source>
</evidence>
<dbReference type="InterPro" id="IPR036179">
    <property type="entry name" value="Ig-like_dom_sf"/>
</dbReference>
<dbReference type="PANTHER" id="PTHR13869:SF19">
    <property type="entry name" value="MYELIN PROTEIN ZERO-LIKE PROTEIN 1"/>
    <property type="match status" value="1"/>
</dbReference>
<organism evidence="12 13">
    <name type="scientific">Pipistrellus nathusii</name>
    <name type="common">Nathusius' pipistrelle</name>
    <dbReference type="NCBI Taxonomy" id="59473"/>
    <lineage>
        <taxon>Eukaryota</taxon>
        <taxon>Metazoa</taxon>
        <taxon>Chordata</taxon>
        <taxon>Craniata</taxon>
        <taxon>Vertebrata</taxon>
        <taxon>Euteleostomi</taxon>
        <taxon>Mammalia</taxon>
        <taxon>Eutheria</taxon>
        <taxon>Laurasiatheria</taxon>
        <taxon>Chiroptera</taxon>
        <taxon>Yangochiroptera</taxon>
        <taxon>Vespertilionidae</taxon>
        <taxon>Pipistrellus</taxon>
    </lineage>
</organism>
<dbReference type="Gene3D" id="2.60.40.10">
    <property type="entry name" value="Immunoglobulins"/>
    <property type="match status" value="1"/>
</dbReference>
<dbReference type="SUPFAM" id="SSF48726">
    <property type="entry name" value="Immunoglobulin"/>
    <property type="match status" value="1"/>
</dbReference>
<evidence type="ECO:0000256" key="3">
    <source>
        <dbReference type="ARBA" id="ARBA00022729"/>
    </source>
</evidence>
<dbReference type="Pfam" id="PF07686">
    <property type="entry name" value="V-set"/>
    <property type="match status" value="1"/>
</dbReference>
<evidence type="ECO:0000256" key="7">
    <source>
        <dbReference type="ARBA" id="ARBA00023180"/>
    </source>
</evidence>
<dbReference type="SMART" id="SM00406">
    <property type="entry name" value="IGv"/>
    <property type="match status" value="1"/>
</dbReference>
<dbReference type="PANTHER" id="PTHR13869">
    <property type="entry name" value="MYELIN P0 RELATED"/>
    <property type="match status" value="1"/>
</dbReference>
<keyword evidence="6" id="KW-1015">Disulfide bond</keyword>
<accession>A0ABN9ZTS0</accession>
<dbReference type="InterPro" id="IPR007110">
    <property type="entry name" value="Ig-like_dom"/>
</dbReference>
<feature type="compositionally biased region" description="Pro residues" evidence="9">
    <location>
        <begin position="168"/>
        <end position="182"/>
    </location>
</feature>
<evidence type="ECO:0000256" key="6">
    <source>
        <dbReference type="ARBA" id="ARBA00023157"/>
    </source>
</evidence>
<feature type="transmembrane region" description="Helical" evidence="10">
    <location>
        <begin position="23"/>
        <end position="44"/>
    </location>
</feature>
<dbReference type="InterPro" id="IPR013106">
    <property type="entry name" value="Ig_V-set"/>
</dbReference>
<proteinExistence type="predicted"/>
<feature type="transmembrane region" description="Helical" evidence="10">
    <location>
        <begin position="196"/>
        <end position="219"/>
    </location>
</feature>
<dbReference type="Proteomes" id="UP001314169">
    <property type="component" value="Chromosome 2"/>
</dbReference>